<evidence type="ECO:0000256" key="1">
    <source>
        <dbReference type="ARBA" id="ARBA00004651"/>
    </source>
</evidence>
<sequence>MRLNFPLTVFRVNFAMRMKHCDSNNMKTFMDILRPIIRINQILGVCPLEISGYNIKFRLKSFKTAHTVVTLLVLISYFTYSLYQFSCSFGRGRSVPEIVSMATWVAGTLIPVAMLILTILKRDQFSHFFEKSNEFRIPLKGLIKYEETVHYSRNLFIVYIFLTFGSCLFVALDAVRKPTGDIFILAYTTNPSSTWIAISCTFQCYLVIVKSCGCAFIEVLCCCIGASFQYTVNAIIEELHESVGVSSPCETLPNKRKHKSSMDQNDQIIPFQNSPNLNNRKSLVDILNFRVPIPNSKSYTADFASYPQFGYSSHPWPNGNYRRNHQDDVNVIRNSEYNEFYSSTEEITSCSSTSSGESCGENIDSENTGPIIKAIKKFNCITSMQTLLNSIFGPILALDIGLLVLLSCLLLYLKINFLGSGSVDYIDGFTFTGNCILYFARLVIVFVSLGNVHEKSLHFNECLTASLMHVKCPKHTEVNLVLAHLTSQFANPSCFSGAGFFIFSRGSLLAVLSAIMTYVVFLLQAKM</sequence>
<keyword evidence="2" id="KW-1003">Cell membrane</keyword>
<feature type="transmembrane region" description="Helical" evidence="7">
    <location>
        <begin position="391"/>
        <end position="413"/>
    </location>
</feature>
<dbReference type="PANTHER" id="PTHR21421:SF29">
    <property type="entry name" value="GUSTATORY RECEPTOR 5A FOR TREHALOSE-RELATED"/>
    <property type="match status" value="1"/>
</dbReference>
<feature type="transmembrane region" description="Helical" evidence="7">
    <location>
        <begin position="98"/>
        <end position="120"/>
    </location>
</feature>
<evidence type="ECO:0000256" key="7">
    <source>
        <dbReference type="SAM" id="Phobius"/>
    </source>
</evidence>
<dbReference type="PANTHER" id="PTHR21421">
    <property type="entry name" value="GUSTATORY RECEPTOR"/>
    <property type="match status" value="1"/>
</dbReference>
<dbReference type="InterPro" id="IPR013604">
    <property type="entry name" value="7TM_chemorcpt"/>
</dbReference>
<evidence type="ECO:0000256" key="4">
    <source>
        <dbReference type="ARBA" id="ARBA00022989"/>
    </source>
</evidence>
<keyword evidence="5 7" id="KW-0472">Membrane</keyword>
<evidence type="ECO:0000256" key="5">
    <source>
        <dbReference type="ARBA" id="ARBA00023136"/>
    </source>
</evidence>
<dbReference type="EMBL" id="CAXLJM020000007">
    <property type="protein sequence ID" value="CAL8072276.1"/>
    <property type="molecule type" value="Genomic_DNA"/>
</dbReference>
<gene>
    <name evidence="8" type="ORF">ODALV1_LOCUS2091</name>
</gene>
<proteinExistence type="predicted"/>
<keyword evidence="6" id="KW-0675">Receptor</keyword>
<feature type="transmembrane region" description="Helical" evidence="7">
    <location>
        <begin position="65"/>
        <end position="86"/>
    </location>
</feature>
<dbReference type="Proteomes" id="UP001642540">
    <property type="component" value="Unassembled WGS sequence"/>
</dbReference>
<feature type="transmembrane region" description="Helical" evidence="7">
    <location>
        <begin position="154"/>
        <end position="172"/>
    </location>
</feature>
<keyword evidence="3 7" id="KW-0812">Transmembrane</keyword>
<evidence type="ECO:0000313" key="9">
    <source>
        <dbReference type="Proteomes" id="UP001642540"/>
    </source>
</evidence>
<feature type="transmembrane region" description="Helical" evidence="7">
    <location>
        <begin position="500"/>
        <end position="523"/>
    </location>
</feature>
<feature type="transmembrane region" description="Helical" evidence="7">
    <location>
        <begin position="425"/>
        <end position="449"/>
    </location>
</feature>
<evidence type="ECO:0000256" key="3">
    <source>
        <dbReference type="ARBA" id="ARBA00022692"/>
    </source>
</evidence>
<comment type="caution">
    <text evidence="8">The sequence shown here is derived from an EMBL/GenBank/DDBJ whole genome shotgun (WGS) entry which is preliminary data.</text>
</comment>
<dbReference type="Pfam" id="PF08395">
    <property type="entry name" value="7tm_7"/>
    <property type="match status" value="2"/>
</dbReference>
<evidence type="ECO:0008006" key="10">
    <source>
        <dbReference type="Google" id="ProtNLM"/>
    </source>
</evidence>
<reference evidence="8 9" key="1">
    <citation type="submission" date="2024-08" db="EMBL/GenBank/DDBJ databases">
        <authorList>
            <person name="Cucini C."/>
            <person name="Frati F."/>
        </authorList>
    </citation>
    <scope>NUCLEOTIDE SEQUENCE [LARGE SCALE GENOMIC DNA]</scope>
</reference>
<accession>A0ABP1PQS4</accession>
<keyword evidence="9" id="KW-1185">Reference proteome</keyword>
<organism evidence="8 9">
    <name type="scientific">Orchesella dallaii</name>
    <dbReference type="NCBI Taxonomy" id="48710"/>
    <lineage>
        <taxon>Eukaryota</taxon>
        <taxon>Metazoa</taxon>
        <taxon>Ecdysozoa</taxon>
        <taxon>Arthropoda</taxon>
        <taxon>Hexapoda</taxon>
        <taxon>Collembola</taxon>
        <taxon>Entomobryomorpha</taxon>
        <taxon>Entomobryoidea</taxon>
        <taxon>Orchesellidae</taxon>
        <taxon>Orchesellinae</taxon>
        <taxon>Orchesella</taxon>
    </lineage>
</organism>
<keyword evidence="4 7" id="KW-1133">Transmembrane helix</keyword>
<evidence type="ECO:0000256" key="2">
    <source>
        <dbReference type="ARBA" id="ARBA00022475"/>
    </source>
</evidence>
<evidence type="ECO:0000256" key="6">
    <source>
        <dbReference type="ARBA" id="ARBA00023170"/>
    </source>
</evidence>
<protein>
    <recommendedName>
        <fullName evidence="10">Gustatory receptor</fullName>
    </recommendedName>
</protein>
<evidence type="ECO:0000313" key="8">
    <source>
        <dbReference type="EMBL" id="CAL8072276.1"/>
    </source>
</evidence>
<name>A0ABP1PQS4_9HEXA</name>
<comment type="subcellular location">
    <subcellularLocation>
        <location evidence="1">Cell membrane</location>
        <topology evidence="1">Multi-pass membrane protein</topology>
    </subcellularLocation>
</comment>